<evidence type="ECO:0000256" key="2">
    <source>
        <dbReference type="SAM" id="Phobius"/>
    </source>
</evidence>
<feature type="region of interest" description="Disordered" evidence="1">
    <location>
        <begin position="169"/>
        <end position="192"/>
    </location>
</feature>
<dbReference type="PANTHER" id="PTHR33741">
    <property type="entry name" value="TRANSMEMBRANE PROTEIN DDB_G0269096-RELATED"/>
    <property type="match status" value="1"/>
</dbReference>
<comment type="caution">
    <text evidence="4">The sequence shown here is derived from an EMBL/GenBank/DDBJ whole genome shotgun (WGS) entry which is preliminary data.</text>
</comment>
<proteinExistence type="predicted"/>
<reference evidence="4 5" key="1">
    <citation type="journal article" date="2013" name="Genome Announc.">
        <title>Draft Genome Sequence of Aeromonas molluscorum Strain 848TT, Isolated from Bivalve Molluscs.</title>
        <authorList>
            <person name="Spataro N."/>
            <person name="Farfan M."/>
            <person name="Albarral V."/>
            <person name="Sanglas A."/>
            <person name="Loren J.G."/>
            <person name="Fuste M.C."/>
            <person name="Bosch E."/>
        </authorList>
    </citation>
    <scope>NUCLEOTIDE SEQUENCE [LARGE SCALE GENOMIC DNA]</scope>
    <source>
        <strain evidence="4 5">848</strain>
    </source>
</reference>
<evidence type="ECO:0000256" key="1">
    <source>
        <dbReference type="SAM" id="MobiDB-lite"/>
    </source>
</evidence>
<dbReference type="Pfam" id="PF04982">
    <property type="entry name" value="TM_HPP"/>
    <property type="match status" value="1"/>
</dbReference>
<evidence type="ECO:0000313" key="5">
    <source>
        <dbReference type="Proteomes" id="UP000013526"/>
    </source>
</evidence>
<keyword evidence="5" id="KW-1185">Reference proteome</keyword>
<keyword evidence="2" id="KW-0472">Membrane</keyword>
<feature type="transmembrane region" description="Helical" evidence="2">
    <location>
        <begin position="135"/>
        <end position="158"/>
    </location>
</feature>
<gene>
    <name evidence="4" type="ORF">G113_03554</name>
</gene>
<feature type="transmembrane region" description="Helical" evidence="2">
    <location>
        <begin position="47"/>
        <end position="64"/>
    </location>
</feature>
<feature type="transmembrane region" description="Helical" evidence="2">
    <location>
        <begin position="95"/>
        <end position="115"/>
    </location>
</feature>
<evidence type="ECO:0000259" key="3">
    <source>
        <dbReference type="Pfam" id="PF04982"/>
    </source>
</evidence>
<protein>
    <submittedName>
        <fullName evidence="4">HPP family protein</fullName>
    </submittedName>
</protein>
<sequence length="236" mass="25209">MQLSDFYPVSTNTSLKESCYGALGALIGLLMTEWLCQWWLGVSPHWLIAPMGASAVLLFAAPASPLAQPWSILVGNSVSALMGVISASWIPDLALASAVAVMLAIAAMFMTRSLHPPGGAVALTAVIGGESITQLGFWYVLLPVFINSLLLLAMGLLYNRALGRRYPNGGKAAPNRHQTRIPSRASASQPMPPTSILPWKSTASCSTSAVRICRHCCKRRNCMRCASGSGQYSVRM</sequence>
<keyword evidence="2" id="KW-0812">Transmembrane</keyword>
<name>R1F9W4_9GAMM</name>
<dbReference type="Proteomes" id="UP000013526">
    <property type="component" value="Unassembled WGS sequence"/>
</dbReference>
<dbReference type="EMBL" id="AQGQ01000011">
    <property type="protein sequence ID" value="EOD56467.1"/>
    <property type="molecule type" value="Genomic_DNA"/>
</dbReference>
<dbReference type="PATRIC" id="fig|1268236.3.peg.712"/>
<feature type="transmembrane region" description="Helical" evidence="2">
    <location>
        <begin position="20"/>
        <end position="40"/>
    </location>
</feature>
<keyword evidence="2" id="KW-1133">Transmembrane helix</keyword>
<evidence type="ECO:0000313" key="4">
    <source>
        <dbReference type="EMBL" id="EOD56467.1"/>
    </source>
</evidence>
<dbReference type="AlphaFoldDB" id="R1F9W4"/>
<dbReference type="PANTHER" id="PTHR33741:SF5">
    <property type="entry name" value="TRANSMEMBRANE PROTEIN DDB_G0269096-RELATED"/>
    <property type="match status" value="1"/>
</dbReference>
<feature type="domain" description="HPP transmembrane region" evidence="3">
    <location>
        <begin position="12"/>
        <end position="167"/>
    </location>
</feature>
<accession>R1F9W4</accession>
<dbReference type="InterPro" id="IPR007065">
    <property type="entry name" value="HPP"/>
</dbReference>
<dbReference type="InterPro" id="IPR058581">
    <property type="entry name" value="TM_HPP"/>
</dbReference>
<organism evidence="4 5">
    <name type="scientific">Aeromonas molluscorum 848</name>
    <dbReference type="NCBI Taxonomy" id="1268236"/>
    <lineage>
        <taxon>Bacteria</taxon>
        <taxon>Pseudomonadati</taxon>
        <taxon>Pseudomonadota</taxon>
        <taxon>Gammaproteobacteria</taxon>
        <taxon>Aeromonadales</taxon>
        <taxon>Aeromonadaceae</taxon>
        <taxon>Aeromonas</taxon>
    </lineage>
</organism>